<dbReference type="PRINTS" id="PR00109">
    <property type="entry name" value="TYRKINASE"/>
</dbReference>
<feature type="region of interest" description="Disordered" evidence="8">
    <location>
        <begin position="1"/>
        <end position="22"/>
    </location>
</feature>
<dbReference type="GO" id="GO:0031349">
    <property type="term" value="P:positive regulation of defense response"/>
    <property type="evidence" value="ECO:0007669"/>
    <property type="project" value="UniProtKB-ARBA"/>
</dbReference>
<comment type="similarity">
    <text evidence="7">Belongs to the protein kinase superfamily.</text>
</comment>
<dbReference type="InterPro" id="IPR001245">
    <property type="entry name" value="Ser-Thr/Tyr_kinase_cat_dom"/>
</dbReference>
<organism evidence="11 12">
    <name type="scientific">Lymnaea stagnalis</name>
    <name type="common">Great pond snail</name>
    <name type="synonym">Helix stagnalis</name>
    <dbReference type="NCBI Taxonomy" id="6523"/>
    <lineage>
        <taxon>Eukaryota</taxon>
        <taxon>Metazoa</taxon>
        <taxon>Spiralia</taxon>
        <taxon>Lophotrochozoa</taxon>
        <taxon>Mollusca</taxon>
        <taxon>Gastropoda</taxon>
        <taxon>Heterobranchia</taxon>
        <taxon>Euthyneura</taxon>
        <taxon>Panpulmonata</taxon>
        <taxon>Hygrophila</taxon>
        <taxon>Lymnaeoidea</taxon>
        <taxon>Lymnaeidae</taxon>
        <taxon>Lymnaea</taxon>
    </lineage>
</organism>
<comment type="caution">
    <text evidence="11">The sequence shown here is derived from an EMBL/GenBank/DDBJ whole genome shotgun (WGS) entry which is preliminary data.</text>
</comment>
<dbReference type="InterPro" id="IPR008271">
    <property type="entry name" value="Ser/Thr_kinase_AS"/>
</dbReference>
<dbReference type="CDD" id="cd06606">
    <property type="entry name" value="STKc_MAPKKK"/>
    <property type="match status" value="1"/>
</dbReference>
<name>A0AAV2HKF7_LYMST</name>
<dbReference type="SMART" id="SM00220">
    <property type="entry name" value="S_TKc"/>
    <property type="match status" value="1"/>
</dbReference>
<evidence type="ECO:0000256" key="7">
    <source>
        <dbReference type="RuleBase" id="RU000304"/>
    </source>
</evidence>
<evidence type="ECO:0000313" key="12">
    <source>
        <dbReference type="Proteomes" id="UP001497497"/>
    </source>
</evidence>
<gene>
    <name evidence="11" type="ORF">GSLYS_00006616001</name>
</gene>
<dbReference type="Gene3D" id="1.10.510.10">
    <property type="entry name" value="Transferase(Phosphotransferase) domain 1"/>
    <property type="match status" value="1"/>
</dbReference>
<dbReference type="Pfam" id="PF00069">
    <property type="entry name" value="Pkinase"/>
    <property type="match status" value="1"/>
</dbReference>
<dbReference type="CDD" id="cd01671">
    <property type="entry name" value="CARD"/>
    <property type="match status" value="1"/>
</dbReference>
<keyword evidence="2" id="KW-0808">Transferase</keyword>
<evidence type="ECO:0000256" key="6">
    <source>
        <dbReference type="PROSITE-ProRule" id="PRU10141"/>
    </source>
</evidence>
<dbReference type="InterPro" id="IPR050538">
    <property type="entry name" value="MAP_kinase_kinase_kinase"/>
</dbReference>
<evidence type="ECO:0000313" key="11">
    <source>
        <dbReference type="EMBL" id="CAL1532598.1"/>
    </source>
</evidence>
<dbReference type="Pfam" id="PF00619">
    <property type="entry name" value="CARD"/>
    <property type="match status" value="1"/>
</dbReference>
<keyword evidence="5 6" id="KW-0067">ATP-binding</keyword>
<feature type="domain" description="Protein kinase" evidence="9">
    <location>
        <begin position="111"/>
        <end position="372"/>
    </location>
</feature>
<dbReference type="Proteomes" id="UP001497497">
    <property type="component" value="Unassembled WGS sequence"/>
</dbReference>
<feature type="binding site" evidence="6">
    <location>
        <position position="140"/>
    </location>
    <ligand>
        <name>ATP</name>
        <dbReference type="ChEBI" id="CHEBI:30616"/>
    </ligand>
</feature>
<dbReference type="EMBL" id="CAXITT010000119">
    <property type="protein sequence ID" value="CAL1532598.1"/>
    <property type="molecule type" value="Genomic_DNA"/>
</dbReference>
<keyword evidence="3 6" id="KW-0547">Nucleotide-binding</keyword>
<evidence type="ECO:0000256" key="2">
    <source>
        <dbReference type="ARBA" id="ARBA00022679"/>
    </source>
</evidence>
<keyword evidence="1 7" id="KW-0723">Serine/threonine-protein kinase</keyword>
<evidence type="ECO:0000259" key="9">
    <source>
        <dbReference type="PROSITE" id="PS50011"/>
    </source>
</evidence>
<dbReference type="PROSITE" id="PS00108">
    <property type="entry name" value="PROTEIN_KINASE_ST"/>
    <property type="match status" value="1"/>
</dbReference>
<evidence type="ECO:0000256" key="3">
    <source>
        <dbReference type="ARBA" id="ARBA00022741"/>
    </source>
</evidence>
<dbReference type="GO" id="GO:0042981">
    <property type="term" value="P:regulation of apoptotic process"/>
    <property type="evidence" value="ECO:0007669"/>
    <property type="project" value="InterPro"/>
</dbReference>
<evidence type="ECO:0000256" key="4">
    <source>
        <dbReference type="ARBA" id="ARBA00022777"/>
    </source>
</evidence>
<dbReference type="InterPro" id="IPR017441">
    <property type="entry name" value="Protein_kinase_ATP_BS"/>
</dbReference>
<dbReference type="SUPFAM" id="SSF47986">
    <property type="entry name" value="DEATH domain"/>
    <property type="match status" value="1"/>
</dbReference>
<proteinExistence type="inferred from homology"/>
<dbReference type="PANTHER" id="PTHR48016:SF56">
    <property type="entry name" value="MAPKK KINASE"/>
    <property type="match status" value="1"/>
</dbReference>
<dbReference type="PROSITE" id="PS50011">
    <property type="entry name" value="PROTEIN_KINASE_DOM"/>
    <property type="match status" value="1"/>
</dbReference>
<dbReference type="GO" id="GO:0004674">
    <property type="term" value="F:protein serine/threonine kinase activity"/>
    <property type="evidence" value="ECO:0007669"/>
    <property type="project" value="UniProtKB-KW"/>
</dbReference>
<dbReference type="InterPro" id="IPR011029">
    <property type="entry name" value="DEATH-like_dom_sf"/>
</dbReference>
<reference evidence="11 12" key="1">
    <citation type="submission" date="2024-04" db="EMBL/GenBank/DDBJ databases">
        <authorList>
            <consortium name="Genoscope - CEA"/>
            <person name="William W."/>
        </authorList>
    </citation>
    <scope>NUCLEOTIDE SEQUENCE [LARGE SCALE GENOMIC DNA]</scope>
</reference>
<evidence type="ECO:0000259" key="10">
    <source>
        <dbReference type="PROSITE" id="PS50209"/>
    </source>
</evidence>
<evidence type="ECO:0000256" key="5">
    <source>
        <dbReference type="ARBA" id="ARBA00022840"/>
    </source>
</evidence>
<dbReference type="InterPro" id="IPR001315">
    <property type="entry name" value="CARD"/>
</dbReference>
<dbReference type="GO" id="GO:1902533">
    <property type="term" value="P:positive regulation of intracellular signal transduction"/>
    <property type="evidence" value="ECO:0007669"/>
    <property type="project" value="UniProtKB-ARBA"/>
</dbReference>
<dbReference type="InterPro" id="IPR000719">
    <property type="entry name" value="Prot_kinase_dom"/>
</dbReference>
<evidence type="ECO:0008006" key="13">
    <source>
        <dbReference type="Google" id="ProtNLM"/>
    </source>
</evidence>
<protein>
    <recommendedName>
        <fullName evidence="13">Protein kinase domain-containing protein</fullName>
    </recommendedName>
</protein>
<feature type="compositionally biased region" description="Basic and acidic residues" evidence="8">
    <location>
        <begin position="7"/>
        <end position="18"/>
    </location>
</feature>
<dbReference type="Gene3D" id="1.10.533.10">
    <property type="entry name" value="Death Domain, Fas"/>
    <property type="match status" value="1"/>
</dbReference>
<dbReference type="PROSITE" id="PS50209">
    <property type="entry name" value="CARD"/>
    <property type="match status" value="1"/>
</dbReference>
<dbReference type="PANTHER" id="PTHR48016">
    <property type="entry name" value="MAP KINASE KINASE KINASE SSK2-RELATED-RELATED"/>
    <property type="match status" value="1"/>
</dbReference>
<dbReference type="GO" id="GO:0005524">
    <property type="term" value="F:ATP binding"/>
    <property type="evidence" value="ECO:0007669"/>
    <property type="project" value="UniProtKB-UniRule"/>
</dbReference>
<dbReference type="AlphaFoldDB" id="A0AAV2HKF7"/>
<dbReference type="GO" id="GO:0009893">
    <property type="term" value="P:positive regulation of metabolic process"/>
    <property type="evidence" value="ECO:0007669"/>
    <property type="project" value="UniProtKB-ARBA"/>
</dbReference>
<evidence type="ECO:0000256" key="1">
    <source>
        <dbReference type="ARBA" id="ARBA00022527"/>
    </source>
</evidence>
<dbReference type="PROSITE" id="PS00107">
    <property type="entry name" value="PROTEIN_KINASE_ATP"/>
    <property type="match status" value="1"/>
</dbReference>
<accession>A0AAV2HKF7</accession>
<feature type="domain" description="CARD" evidence="10">
    <location>
        <begin position="396"/>
        <end position="484"/>
    </location>
</feature>
<dbReference type="SUPFAM" id="SSF56112">
    <property type="entry name" value="Protein kinase-like (PK-like)"/>
    <property type="match status" value="1"/>
</dbReference>
<keyword evidence="4" id="KW-0418">Kinase</keyword>
<dbReference type="InterPro" id="IPR011009">
    <property type="entry name" value="Kinase-like_dom_sf"/>
</dbReference>
<keyword evidence="12" id="KW-1185">Reference proteome</keyword>
<evidence type="ECO:0000256" key="8">
    <source>
        <dbReference type="SAM" id="MobiDB-lite"/>
    </source>
</evidence>
<sequence length="484" mass="55549">MATGRKWSSDDSDNIREEADTDMEQTATVITVKEVKTVGINSLMTKETLQRARGTKEFQIRTTCRGKEIITGVKSVTQNGECSGYEFFKVVSDELSKLEFVGDGINRQSNWKRGEHIGSGAFGKVYEVKDSFLHRNLAVKQVIGCQQDSDKEKAALLKELQILKGLSHPRIVQFYGFCEADDVLSLFMERIKGGSLDKYLKYESKKPLGSSSIRYILKQMLEGVSYLHSKRILHRDIKSDNILMDEHLHIKLADFGVSKVFQEISKATTKQVGTTRWMAPEMFYQSNDYSYEVDIWAIGCTVTEMLTRKRPFYNLKEEHQVLFKLMSPDPSPAYDVPETCPPNLREFLNEVFQKDGSKRPSARDLLLGNPFVTEDDCDETLMKKEKLPAKRKSQKLMPEDEQAIKRHWVWLIEELDATHIISDLISVGVFDVEDKWQILRHASRKKRTEIMLQKLVSAGPGPAFKLFLDVLEKNHRHIADKLRE</sequence>